<proteinExistence type="predicted"/>
<accession>A0A9W5YG63</accession>
<evidence type="ECO:0000313" key="2">
    <source>
        <dbReference type="Proteomes" id="UP001144256"/>
    </source>
</evidence>
<keyword evidence="2" id="KW-1185">Reference proteome</keyword>
<dbReference type="AlphaFoldDB" id="A0A9W5YG63"/>
<sequence>MDKQIKKIIVRKGIYNDYDFVKKYKKCIQENQGKSLHEFVKILNNNGISKVILDVPNNVDIMESKLYSAYKQILETGNDNELFEICYQLRNDVAIKITEHVRIYRLIEELEGKNINILPWYHKDINLYISDSWWETDEEILNDFSTISFLDFFIKYKAFGWYNKSQNKE</sequence>
<dbReference type="RefSeq" id="WP_281819460.1">
    <property type="nucleotide sequence ID" value="NZ_BRLB01000025.1"/>
</dbReference>
<dbReference type="Proteomes" id="UP001144256">
    <property type="component" value="Unassembled WGS sequence"/>
</dbReference>
<organism evidence="1 2">
    <name type="scientific">Vallitalea longa</name>
    <dbReference type="NCBI Taxonomy" id="2936439"/>
    <lineage>
        <taxon>Bacteria</taxon>
        <taxon>Bacillati</taxon>
        <taxon>Bacillota</taxon>
        <taxon>Clostridia</taxon>
        <taxon>Lachnospirales</taxon>
        <taxon>Vallitaleaceae</taxon>
        <taxon>Vallitalea</taxon>
    </lineage>
</organism>
<comment type="caution">
    <text evidence="1">The sequence shown here is derived from an EMBL/GenBank/DDBJ whole genome shotgun (WGS) entry which is preliminary data.</text>
</comment>
<name>A0A9W5YG63_9FIRM</name>
<gene>
    <name evidence="1" type="ORF">SH1V18_45410</name>
</gene>
<reference evidence="1" key="1">
    <citation type="submission" date="2022-06" db="EMBL/GenBank/DDBJ databases">
        <title>Vallitalea longa sp. nov., an anaerobic bacterium isolated from marine sediment.</title>
        <authorList>
            <person name="Hirano S."/>
            <person name="Terahara T."/>
            <person name="Mori K."/>
            <person name="Hamada M."/>
            <person name="Matsumoto R."/>
            <person name="Kobayashi T."/>
        </authorList>
    </citation>
    <scope>NUCLEOTIDE SEQUENCE</scope>
    <source>
        <strain evidence="1">SH18-1</strain>
    </source>
</reference>
<dbReference type="EMBL" id="BRLB01000025">
    <property type="protein sequence ID" value="GKX32061.1"/>
    <property type="molecule type" value="Genomic_DNA"/>
</dbReference>
<protein>
    <submittedName>
        <fullName evidence="1">Uncharacterized protein</fullName>
    </submittedName>
</protein>
<evidence type="ECO:0000313" key="1">
    <source>
        <dbReference type="EMBL" id="GKX32061.1"/>
    </source>
</evidence>